<evidence type="ECO:0000313" key="2">
    <source>
        <dbReference type="Proteomes" id="UP000027093"/>
    </source>
</evidence>
<accession>A0A060HP09</accession>
<proteinExistence type="predicted"/>
<name>A0A060HP09_9ARCH</name>
<keyword evidence="2" id="KW-1185">Reference proteome</keyword>
<dbReference type="Proteomes" id="UP000027093">
    <property type="component" value="Chromosome"/>
</dbReference>
<dbReference type="HOGENOM" id="CLU_2893374_0_0_2"/>
<dbReference type="AlphaFoldDB" id="A0A060HP09"/>
<evidence type="ECO:0000313" key="1">
    <source>
        <dbReference type="EMBL" id="AIC15306.1"/>
    </source>
</evidence>
<sequence length="62" mass="6421">MISSIVVFVLAFAALGLLLGYAATFDVQPQHERAIMADIGSSNSTSITLGEQVSAQVQPAGQ</sequence>
<reference evidence="1 2" key="1">
    <citation type="journal article" date="2014" name="Int. J. Syst. Evol. Microbiol.">
        <title>Nitrososphaera viennensis gen. nov., sp. nov., an aerobic and mesophilic, ammonia-oxidizing archaeon from soil and a member of the archaeal phylum Thaumarchaeota.</title>
        <authorList>
            <person name="Stieglmeier M."/>
            <person name="Klingl A."/>
            <person name="Alves R.J."/>
            <person name="Rittmann S.K."/>
            <person name="Melcher M."/>
            <person name="Leisch N."/>
            <person name="Schleper C."/>
        </authorList>
    </citation>
    <scope>NUCLEOTIDE SEQUENCE [LARGE SCALE GENOMIC DNA]</scope>
    <source>
        <strain evidence="1">EN76</strain>
    </source>
</reference>
<gene>
    <name evidence="1" type="ORF">NVIE_010780</name>
</gene>
<dbReference type="RefSeq" id="WP_075054342.1">
    <property type="nucleotide sequence ID" value="NZ_CP007536.1"/>
</dbReference>
<organism evidence="1 2">
    <name type="scientific">Nitrososphaera viennensis EN76</name>
    <dbReference type="NCBI Taxonomy" id="926571"/>
    <lineage>
        <taxon>Archaea</taxon>
        <taxon>Nitrososphaerota</taxon>
        <taxon>Nitrososphaeria</taxon>
        <taxon>Nitrososphaerales</taxon>
        <taxon>Nitrososphaeraceae</taxon>
        <taxon>Nitrososphaera</taxon>
    </lineage>
</organism>
<dbReference type="GeneID" id="74946337"/>
<dbReference type="KEGG" id="nvn:NVIE_010780"/>
<dbReference type="STRING" id="926571.NVIE_010780"/>
<dbReference type="EMBL" id="CP007536">
    <property type="protein sequence ID" value="AIC15306.1"/>
    <property type="molecule type" value="Genomic_DNA"/>
</dbReference>
<protein>
    <submittedName>
        <fullName evidence="1">Uncharacterized protein</fullName>
    </submittedName>
</protein>